<accession>A0A834PQ74</accession>
<evidence type="ECO:0000313" key="3">
    <source>
        <dbReference type="Proteomes" id="UP000662637"/>
    </source>
</evidence>
<organism evidence="2 3">
    <name type="scientific">Marmota monax</name>
    <name type="common">Woodchuck</name>
    <dbReference type="NCBI Taxonomy" id="9995"/>
    <lineage>
        <taxon>Eukaryota</taxon>
        <taxon>Metazoa</taxon>
        <taxon>Chordata</taxon>
        <taxon>Craniata</taxon>
        <taxon>Vertebrata</taxon>
        <taxon>Euteleostomi</taxon>
        <taxon>Mammalia</taxon>
        <taxon>Eutheria</taxon>
        <taxon>Euarchontoglires</taxon>
        <taxon>Glires</taxon>
        <taxon>Rodentia</taxon>
        <taxon>Sciuromorpha</taxon>
        <taxon>Sciuridae</taxon>
        <taxon>Xerinae</taxon>
        <taxon>Marmotini</taxon>
        <taxon>Marmota</taxon>
    </lineage>
</organism>
<proteinExistence type="predicted"/>
<dbReference type="EMBL" id="WJEC01008152">
    <property type="protein sequence ID" value="KAF7463609.1"/>
    <property type="molecule type" value="Genomic_DNA"/>
</dbReference>
<dbReference type="Proteomes" id="UP000662637">
    <property type="component" value="Unassembled WGS sequence"/>
</dbReference>
<dbReference type="AlphaFoldDB" id="A0A834PQ74"/>
<name>A0A834PQ74_MARMO</name>
<reference evidence="2" key="1">
    <citation type="submission" date="2020-08" db="EMBL/GenBank/DDBJ databases">
        <authorList>
            <person name="Shumante A."/>
            <person name="Zimin A.V."/>
            <person name="Puiu D."/>
            <person name="Salzberg S.L."/>
        </authorList>
    </citation>
    <scope>NUCLEOTIDE SEQUENCE</scope>
    <source>
        <strain evidence="2">WC2-LM</strain>
        <tissue evidence="2">Liver</tissue>
    </source>
</reference>
<comment type="caution">
    <text evidence="2">The sequence shown here is derived from an EMBL/GenBank/DDBJ whole genome shotgun (WGS) entry which is preliminary data.</text>
</comment>
<gene>
    <name evidence="2" type="ORF">GHT09_009170</name>
</gene>
<evidence type="ECO:0000313" key="2">
    <source>
        <dbReference type="EMBL" id="KAF7463609.1"/>
    </source>
</evidence>
<sequence>MPTFSVTTITDMTITTNISSPPLITIDVTVITTISSPLITIESRPQYHHRHRVHQHQDHHRHDRHTVTGRHV</sequence>
<evidence type="ECO:0000256" key="1">
    <source>
        <dbReference type="SAM" id="MobiDB-lite"/>
    </source>
</evidence>
<feature type="region of interest" description="Disordered" evidence="1">
    <location>
        <begin position="52"/>
        <end position="72"/>
    </location>
</feature>
<protein>
    <submittedName>
        <fullName evidence="2">Uncharacterized protein</fullName>
    </submittedName>
</protein>